<dbReference type="PANTHER" id="PTHR14247">
    <property type="entry name" value="BREAST CANCER ANTI-ESTROGEN RESISTANCE PROTEIN 3 HOMOLOG-LIKE PROTEIN"/>
    <property type="match status" value="1"/>
</dbReference>
<evidence type="ECO:0000259" key="3">
    <source>
        <dbReference type="PROSITE" id="PS50001"/>
    </source>
</evidence>
<dbReference type="GO" id="GO:0007264">
    <property type="term" value="P:small GTPase-mediated signal transduction"/>
    <property type="evidence" value="ECO:0007669"/>
    <property type="project" value="InterPro"/>
</dbReference>
<dbReference type="SMART" id="SM00252">
    <property type="entry name" value="SH2"/>
    <property type="match status" value="1"/>
</dbReference>
<dbReference type="InterPro" id="IPR051853">
    <property type="entry name" value="SH2-Ras-GEF_adapter"/>
</dbReference>
<dbReference type="PRINTS" id="PR00401">
    <property type="entry name" value="SH2DOMAIN"/>
</dbReference>
<dbReference type="Pfam" id="PF00017">
    <property type="entry name" value="SH2"/>
    <property type="match status" value="1"/>
</dbReference>
<protein>
    <submittedName>
        <fullName evidence="5">SH2 domain-containing protein</fullName>
    </submittedName>
</protein>
<evidence type="ECO:0000313" key="4">
    <source>
        <dbReference type="Proteomes" id="UP000046393"/>
    </source>
</evidence>
<evidence type="ECO:0000313" key="5">
    <source>
        <dbReference type="WBParaSite" id="SMUV_0000797001-mRNA-1"/>
    </source>
</evidence>
<feature type="domain" description="SH2" evidence="3">
    <location>
        <begin position="27"/>
        <end position="124"/>
    </location>
</feature>
<feature type="compositionally biased region" description="Polar residues" evidence="2">
    <location>
        <begin position="220"/>
        <end position="239"/>
    </location>
</feature>
<dbReference type="Gene3D" id="1.10.840.10">
    <property type="entry name" value="Ras guanine-nucleotide exchange factors catalytic domain"/>
    <property type="match status" value="1"/>
</dbReference>
<feature type="region of interest" description="Disordered" evidence="2">
    <location>
        <begin position="211"/>
        <end position="239"/>
    </location>
</feature>
<dbReference type="Gene3D" id="3.30.505.10">
    <property type="entry name" value="SH2 domain"/>
    <property type="match status" value="1"/>
</dbReference>
<dbReference type="STRING" id="451379.A0A0N5AT31"/>
<dbReference type="WBParaSite" id="SMUV_0000797001-mRNA-1">
    <property type="protein sequence ID" value="SMUV_0000797001-mRNA-1"/>
    <property type="gene ID" value="SMUV_0000797001"/>
</dbReference>
<name>A0A0N5AT31_9BILA</name>
<dbReference type="AlphaFoldDB" id="A0A0N5AT31"/>
<proteinExistence type="predicted"/>
<accession>A0A0N5AT31</accession>
<dbReference type="InterPro" id="IPR036964">
    <property type="entry name" value="RASGEF_cat_dom_sf"/>
</dbReference>
<dbReference type="PANTHER" id="PTHR14247:SF8">
    <property type="entry name" value="RAS-GEF DOMAIN-CONTAINING PROTEIN"/>
    <property type="match status" value="1"/>
</dbReference>
<evidence type="ECO:0000256" key="2">
    <source>
        <dbReference type="SAM" id="MobiDB-lite"/>
    </source>
</evidence>
<dbReference type="InterPro" id="IPR023578">
    <property type="entry name" value="Ras_GEF_dom_sf"/>
</dbReference>
<dbReference type="SUPFAM" id="SSF48366">
    <property type="entry name" value="Ras GEF"/>
    <property type="match status" value="1"/>
</dbReference>
<evidence type="ECO:0000256" key="1">
    <source>
        <dbReference type="PROSITE-ProRule" id="PRU00191"/>
    </source>
</evidence>
<dbReference type="FunFam" id="3.30.505.10:FF:000013">
    <property type="entry name" value="SH2 domain-containing protein 3C isoform X1"/>
    <property type="match status" value="1"/>
</dbReference>
<feature type="compositionally biased region" description="Polar residues" evidence="2">
    <location>
        <begin position="322"/>
        <end position="334"/>
    </location>
</feature>
<reference evidence="5" key="1">
    <citation type="submission" date="2016-04" db="UniProtKB">
        <authorList>
            <consortium name="WormBaseParasite"/>
        </authorList>
    </citation>
    <scope>IDENTIFICATION</scope>
</reference>
<dbReference type="SUPFAM" id="SSF55550">
    <property type="entry name" value="SH2 domain"/>
    <property type="match status" value="1"/>
</dbReference>
<dbReference type="InterPro" id="IPR036860">
    <property type="entry name" value="SH2_dom_sf"/>
</dbReference>
<keyword evidence="1" id="KW-0727">SH2 domain</keyword>
<sequence length="649" mass="73601">MSISAKESPDYDSPLRLTSSNLSLEPWYHGKITRIRSESLVKKAGDFLVRDSISMPGDYVLTAFWKGRALHFQINKVMPRKNFGTITYQFEDEQFESIVDLITFYQAYQKPITVASECLIKNPVINICGVKVFDPVEDIEQNYSNIRRSFNNKPGFERCLSQQVLLNETRKLLANNRTASLSATNLSDNNENLNNHKQHFSLAALLSRPLPIPEKKSPDPAQSKTSIDNTPASASNQEQNDYCEMDYDAMEDTPADIIDAYSNKLYRSQQHTSLTSLNSIKPLSSVQSVPSMTQSCFDVSKLNWRLPRTESIPSLPERKAGCSSTRDSGFVTDTSDYDHPTMQKPGPSGICDATNHYSSFRETDQIDFNKYVRQLRNIMTSKGPSYCAELIMLEDCRLLQFLQNSQSQAKSKQNLNGLSLILLPQGAAIRERLIERARSLHFVCVLSILKVSDTFRGKILSYWIAIAQTLLKTYGNLFSFLTIVTSLCAKAILQKYSLLKLIDQSILDEFNTKLLPLAESLRKGNELPSEISDTITIPVIQPILDLLSSRPSSFFLDTANLSSQIESLWRWLELGRSWSVESDVYQKRAGQICRHQILDTDNIFMMDYYRKYLFCTNNLATLETNVLQPQYNLLINQINGLTNNLSSIT</sequence>
<keyword evidence="4" id="KW-1185">Reference proteome</keyword>
<feature type="region of interest" description="Disordered" evidence="2">
    <location>
        <begin position="315"/>
        <end position="348"/>
    </location>
</feature>
<dbReference type="InterPro" id="IPR000980">
    <property type="entry name" value="SH2"/>
</dbReference>
<dbReference type="Proteomes" id="UP000046393">
    <property type="component" value="Unplaced"/>
</dbReference>
<organism evidence="4 5">
    <name type="scientific">Syphacia muris</name>
    <dbReference type="NCBI Taxonomy" id="451379"/>
    <lineage>
        <taxon>Eukaryota</taxon>
        <taxon>Metazoa</taxon>
        <taxon>Ecdysozoa</taxon>
        <taxon>Nematoda</taxon>
        <taxon>Chromadorea</taxon>
        <taxon>Rhabditida</taxon>
        <taxon>Spirurina</taxon>
        <taxon>Oxyuridomorpha</taxon>
        <taxon>Oxyuroidea</taxon>
        <taxon>Oxyuridae</taxon>
        <taxon>Syphacia</taxon>
    </lineage>
</organism>
<dbReference type="PROSITE" id="PS50001">
    <property type="entry name" value="SH2"/>
    <property type="match status" value="1"/>
</dbReference>
<dbReference type="GO" id="GO:0005085">
    <property type="term" value="F:guanyl-nucleotide exchange factor activity"/>
    <property type="evidence" value="ECO:0007669"/>
    <property type="project" value="InterPro"/>
</dbReference>